<evidence type="ECO:0000256" key="8">
    <source>
        <dbReference type="ARBA" id="ARBA00022989"/>
    </source>
</evidence>
<dbReference type="InterPro" id="IPR008250">
    <property type="entry name" value="ATPase_P-typ_transduc_dom_A_sf"/>
</dbReference>
<evidence type="ECO:0000313" key="16">
    <source>
        <dbReference type="Proteomes" id="UP000253628"/>
    </source>
</evidence>
<keyword evidence="16" id="KW-1185">Reference proteome</keyword>
<dbReference type="InterPro" id="IPR006121">
    <property type="entry name" value="HMA_dom"/>
</dbReference>
<evidence type="ECO:0000256" key="5">
    <source>
        <dbReference type="ARBA" id="ARBA00022741"/>
    </source>
</evidence>
<keyword evidence="4 12" id="KW-0479">Metal-binding</keyword>
<dbReference type="SFLD" id="SFLDS00003">
    <property type="entry name" value="Haloacid_Dehalogenase"/>
    <property type="match status" value="1"/>
</dbReference>
<dbReference type="Pfam" id="PF00702">
    <property type="entry name" value="Hydrolase"/>
    <property type="match status" value="1"/>
</dbReference>
<dbReference type="PRINTS" id="PR00119">
    <property type="entry name" value="CATATPASE"/>
</dbReference>
<dbReference type="InterPro" id="IPR018303">
    <property type="entry name" value="ATPase_P-typ_P_site"/>
</dbReference>
<dbReference type="Gene3D" id="3.40.50.1000">
    <property type="entry name" value="HAD superfamily/HAD-like"/>
    <property type="match status" value="1"/>
</dbReference>
<dbReference type="RefSeq" id="WP_276330274.1">
    <property type="nucleotide sequence ID" value="NZ_JALCYK010000007.1"/>
</dbReference>
<dbReference type="GO" id="GO:0005886">
    <property type="term" value="C:plasma membrane"/>
    <property type="evidence" value="ECO:0007669"/>
    <property type="project" value="UniProtKB-SubCell"/>
</dbReference>
<dbReference type="SFLD" id="SFLDG00002">
    <property type="entry name" value="C1.7:_P-type_atpase_like"/>
    <property type="match status" value="1"/>
</dbReference>
<dbReference type="InterPro" id="IPR023214">
    <property type="entry name" value="HAD_sf"/>
</dbReference>
<dbReference type="GO" id="GO:0016887">
    <property type="term" value="F:ATP hydrolysis activity"/>
    <property type="evidence" value="ECO:0007669"/>
    <property type="project" value="InterPro"/>
</dbReference>
<evidence type="ECO:0000256" key="4">
    <source>
        <dbReference type="ARBA" id="ARBA00022723"/>
    </source>
</evidence>
<evidence type="ECO:0000256" key="3">
    <source>
        <dbReference type="ARBA" id="ARBA00022692"/>
    </source>
</evidence>
<dbReference type="PROSITE" id="PS00154">
    <property type="entry name" value="ATPASE_E1_E2"/>
    <property type="match status" value="1"/>
</dbReference>
<feature type="transmembrane region" description="Helical" evidence="12">
    <location>
        <begin position="790"/>
        <end position="810"/>
    </location>
</feature>
<keyword evidence="8 12" id="KW-1133">Transmembrane helix</keyword>
<comment type="catalytic activity">
    <reaction evidence="11">
        <text>Zn(2+)(in) + ATP + H2O = Zn(2+)(out) + ADP + phosphate + H(+)</text>
        <dbReference type="Rhea" id="RHEA:20621"/>
        <dbReference type="ChEBI" id="CHEBI:15377"/>
        <dbReference type="ChEBI" id="CHEBI:15378"/>
        <dbReference type="ChEBI" id="CHEBI:29105"/>
        <dbReference type="ChEBI" id="CHEBI:30616"/>
        <dbReference type="ChEBI" id="CHEBI:43474"/>
        <dbReference type="ChEBI" id="CHEBI:456216"/>
        <dbReference type="EC" id="7.2.2.12"/>
    </reaction>
</comment>
<dbReference type="InterPro" id="IPR001757">
    <property type="entry name" value="P_typ_ATPase"/>
</dbReference>
<gene>
    <name evidence="15" type="ORF">DFR37_10783</name>
</gene>
<evidence type="ECO:0000256" key="12">
    <source>
        <dbReference type="RuleBase" id="RU362081"/>
    </source>
</evidence>
<dbReference type="NCBIfam" id="TIGR01494">
    <property type="entry name" value="ATPase_P-type"/>
    <property type="match status" value="1"/>
</dbReference>
<keyword evidence="7" id="KW-1278">Translocase</keyword>
<organism evidence="15 16">
    <name type="scientific">Eoetvoesiella caeni</name>
    <dbReference type="NCBI Taxonomy" id="645616"/>
    <lineage>
        <taxon>Bacteria</taxon>
        <taxon>Pseudomonadati</taxon>
        <taxon>Pseudomonadota</taxon>
        <taxon>Betaproteobacteria</taxon>
        <taxon>Burkholderiales</taxon>
        <taxon>Alcaligenaceae</taxon>
        <taxon>Eoetvoesiella</taxon>
    </lineage>
</organism>
<proteinExistence type="inferred from homology"/>
<dbReference type="InterPro" id="IPR051014">
    <property type="entry name" value="Cation_Transport_ATPase_IB"/>
</dbReference>
<dbReference type="EC" id="7.2.2.12" evidence="10"/>
<dbReference type="SUPFAM" id="SSF56784">
    <property type="entry name" value="HAD-like"/>
    <property type="match status" value="1"/>
</dbReference>
<dbReference type="PRINTS" id="PR00120">
    <property type="entry name" value="HATPASE"/>
</dbReference>
<evidence type="ECO:0000256" key="13">
    <source>
        <dbReference type="SAM" id="MobiDB-lite"/>
    </source>
</evidence>
<dbReference type="InterPro" id="IPR027256">
    <property type="entry name" value="P-typ_ATPase_IB"/>
</dbReference>
<dbReference type="PANTHER" id="PTHR48085">
    <property type="entry name" value="CADMIUM/ZINC-TRANSPORTING ATPASE HMA2-RELATED"/>
    <property type="match status" value="1"/>
</dbReference>
<feature type="transmembrane region" description="Helical" evidence="12">
    <location>
        <begin position="816"/>
        <end position="838"/>
    </location>
</feature>
<evidence type="ECO:0000313" key="15">
    <source>
        <dbReference type="EMBL" id="RBP38319.1"/>
    </source>
</evidence>
<dbReference type="InterPro" id="IPR023298">
    <property type="entry name" value="ATPase_P-typ_TM_dom_sf"/>
</dbReference>
<dbReference type="GO" id="GO:0015086">
    <property type="term" value="F:cadmium ion transmembrane transporter activity"/>
    <property type="evidence" value="ECO:0007669"/>
    <property type="project" value="TreeGrafter"/>
</dbReference>
<feature type="transmembrane region" description="Helical" evidence="12">
    <location>
        <begin position="456"/>
        <end position="476"/>
    </location>
</feature>
<feature type="region of interest" description="Disordered" evidence="13">
    <location>
        <begin position="1"/>
        <end position="62"/>
    </location>
</feature>
<comment type="caution">
    <text evidence="15">The sequence shown here is derived from an EMBL/GenBank/DDBJ whole genome shotgun (WGS) entry which is preliminary data.</text>
</comment>
<dbReference type="InterPro" id="IPR044492">
    <property type="entry name" value="P_typ_ATPase_HD_dom"/>
</dbReference>
<dbReference type="SUPFAM" id="SSF81665">
    <property type="entry name" value="Calcium ATPase, transmembrane domain M"/>
    <property type="match status" value="1"/>
</dbReference>
<dbReference type="PANTHER" id="PTHR48085:SF5">
    <property type="entry name" value="CADMIUM_ZINC-TRANSPORTING ATPASE HMA4-RELATED"/>
    <property type="match status" value="1"/>
</dbReference>
<feature type="domain" description="HMA" evidence="14">
    <location>
        <begin position="68"/>
        <end position="132"/>
    </location>
</feature>
<feature type="transmembrane region" description="Helical" evidence="12">
    <location>
        <begin position="488"/>
        <end position="514"/>
    </location>
</feature>
<evidence type="ECO:0000256" key="6">
    <source>
        <dbReference type="ARBA" id="ARBA00022840"/>
    </source>
</evidence>
<dbReference type="NCBIfam" id="TIGR01525">
    <property type="entry name" value="ATPase-IB_hvy"/>
    <property type="match status" value="1"/>
</dbReference>
<feature type="region of interest" description="Disordered" evidence="13">
    <location>
        <begin position="271"/>
        <end position="355"/>
    </location>
</feature>
<accession>A0A366H9K6</accession>
<name>A0A366H9K6_9BURK</name>
<dbReference type="Gene3D" id="3.40.1110.10">
    <property type="entry name" value="Calcium-transporting ATPase, cytoplasmic domain N"/>
    <property type="match status" value="1"/>
</dbReference>
<dbReference type="SFLD" id="SFLDF00027">
    <property type="entry name" value="p-type_atpase"/>
    <property type="match status" value="1"/>
</dbReference>
<evidence type="ECO:0000256" key="10">
    <source>
        <dbReference type="ARBA" id="ARBA00039097"/>
    </source>
</evidence>
<dbReference type="InterPro" id="IPR036412">
    <property type="entry name" value="HAD-like_sf"/>
</dbReference>
<evidence type="ECO:0000256" key="9">
    <source>
        <dbReference type="ARBA" id="ARBA00023136"/>
    </source>
</evidence>
<dbReference type="Pfam" id="PF00403">
    <property type="entry name" value="HMA"/>
    <property type="match status" value="1"/>
</dbReference>
<evidence type="ECO:0000256" key="2">
    <source>
        <dbReference type="ARBA" id="ARBA00006024"/>
    </source>
</evidence>
<comment type="subcellular location">
    <subcellularLocation>
        <location evidence="12">Cell membrane</location>
    </subcellularLocation>
    <subcellularLocation>
        <location evidence="1">Membrane</location>
        <topology evidence="1">Multi-pass membrane protein</topology>
    </subcellularLocation>
</comment>
<evidence type="ECO:0000259" key="14">
    <source>
        <dbReference type="PROSITE" id="PS50846"/>
    </source>
</evidence>
<evidence type="ECO:0000256" key="11">
    <source>
        <dbReference type="ARBA" id="ARBA00047308"/>
    </source>
</evidence>
<keyword evidence="5 12" id="KW-0547">Nucleotide-binding</keyword>
<evidence type="ECO:0000256" key="7">
    <source>
        <dbReference type="ARBA" id="ARBA00022967"/>
    </source>
</evidence>
<dbReference type="SUPFAM" id="SSF81653">
    <property type="entry name" value="Calcium ATPase, transduction domain A"/>
    <property type="match status" value="1"/>
</dbReference>
<dbReference type="Pfam" id="PF00122">
    <property type="entry name" value="E1-E2_ATPase"/>
    <property type="match status" value="1"/>
</dbReference>
<dbReference type="GO" id="GO:0046872">
    <property type="term" value="F:metal ion binding"/>
    <property type="evidence" value="ECO:0007669"/>
    <property type="project" value="UniProtKB-KW"/>
</dbReference>
<comment type="similarity">
    <text evidence="2 12">Belongs to the cation transport ATPase (P-type) (TC 3.A.3) family. Type IB subfamily.</text>
</comment>
<dbReference type="EMBL" id="QNRQ01000007">
    <property type="protein sequence ID" value="RBP38319.1"/>
    <property type="molecule type" value="Genomic_DNA"/>
</dbReference>
<sequence length="847" mass="87621">MKAFADDTTPSCCGHSHSHSHSHDHDGPHASSLRDSLPPEGAPSALGRPCGDGGPHASPLPKEALTAAGTAYRIATMDCAAEESEIRRALEPIAGIRSLRFYLGARTLIINASPDVLPAALAAIRKAGFTPQEVSGHSGAPQARGGQVLGFSGGTGRLVLALLFAAAAESLVFFAPQTQAWQIAGMGIAAIAIGLAGFDTYSKGFAALRHGRLNINALMSVAVTGAFLLGQWAEAAMVMALYALAELIEARAVDRARHTIKGLLDLAPETAEVRQPDNGGAPHASPLRDSLPPEGAPSALGRPGGDGDPHASSLRDSLPPEGAPSALGRPGGDGDPHASPLRDSLPGGKWETVPADSVRPGAIVRLKPGERVALDGIVTAGASAVNQAPVTGESIPVEKSVGDPVFAGTINLSGSLEFEVSAPASDSTLARIIHAVEEAQGSRAPTQRFVDRFASVYTPAVFIMAIAVASIGPLLFDWTAFQAIYKALVLLVIACPCALVISTPVTVVSGLTAAARRGILIKGGIYLEQARKLKAIALDKTGTITVGKPKLAEWQLVSNTASKDHTASIAASLAGRSDHPVSQAIALGLGLSSQEVQDFEALPGRGIKGTIAGKQYVLSNHRTIEERGQCSAELELLLKAHEVAGRTVTLLASSDAVLAVFAVADSIKESSRDAIANLKALGVAPVMLTGDNNATARAIGRQAGIDDARGNLLPEEKLAAIQEIQQRYGLTGMAGDGINDAPALAQADIGFAMGAAGTDIAMEAADVIIMNDDLHRLAATIKLSRDTHSVLWQNIALALGIKAVFFYLAIFDDATMWMAVFADVGASLLVVANGLRLLRKGRGAKPQ</sequence>
<keyword evidence="6 12" id="KW-0067">ATP-binding</keyword>
<dbReference type="GO" id="GO:0016463">
    <property type="term" value="F:P-type zinc transporter activity"/>
    <property type="evidence" value="ECO:0007669"/>
    <property type="project" value="UniProtKB-EC"/>
</dbReference>
<dbReference type="GO" id="GO:0005524">
    <property type="term" value="F:ATP binding"/>
    <property type="evidence" value="ECO:0007669"/>
    <property type="project" value="UniProtKB-UniRule"/>
</dbReference>
<dbReference type="InterPro" id="IPR059000">
    <property type="entry name" value="ATPase_P-type_domA"/>
</dbReference>
<dbReference type="CDD" id="cd00371">
    <property type="entry name" value="HMA"/>
    <property type="match status" value="1"/>
</dbReference>
<feature type="transmembrane region" description="Helical" evidence="12">
    <location>
        <begin position="158"/>
        <end position="175"/>
    </location>
</feature>
<keyword evidence="3 12" id="KW-0812">Transmembrane</keyword>
<dbReference type="InterPro" id="IPR036163">
    <property type="entry name" value="HMA_dom_sf"/>
</dbReference>
<reference evidence="15 16" key="1">
    <citation type="submission" date="2018-06" db="EMBL/GenBank/DDBJ databases">
        <title>Genomic Encyclopedia of Type Strains, Phase IV (KMG-IV): sequencing the most valuable type-strain genomes for metagenomic binning, comparative biology and taxonomic classification.</title>
        <authorList>
            <person name="Goeker M."/>
        </authorList>
    </citation>
    <scope>NUCLEOTIDE SEQUENCE [LARGE SCALE GENOMIC DNA]</scope>
    <source>
        <strain evidence="15 16">DSM 25520</strain>
    </source>
</reference>
<feature type="transmembrane region" description="Helical" evidence="12">
    <location>
        <begin position="181"/>
        <end position="201"/>
    </location>
</feature>
<dbReference type="Proteomes" id="UP000253628">
    <property type="component" value="Unassembled WGS sequence"/>
</dbReference>
<dbReference type="Gene3D" id="2.70.150.10">
    <property type="entry name" value="Calcium-transporting ATPase, cytoplasmic transduction domain A"/>
    <property type="match status" value="1"/>
</dbReference>
<keyword evidence="12" id="KW-1003">Cell membrane</keyword>
<dbReference type="PROSITE" id="PS50846">
    <property type="entry name" value="HMA_2"/>
    <property type="match status" value="1"/>
</dbReference>
<dbReference type="SUPFAM" id="SSF55008">
    <property type="entry name" value="HMA, heavy metal-associated domain"/>
    <property type="match status" value="1"/>
</dbReference>
<protein>
    <recommendedName>
        <fullName evidence="10">P-type Zn(2+) transporter</fullName>
        <ecNumber evidence="10">7.2.2.12</ecNumber>
    </recommendedName>
</protein>
<keyword evidence="9 12" id="KW-0472">Membrane</keyword>
<dbReference type="InterPro" id="IPR023299">
    <property type="entry name" value="ATPase_P-typ_cyto_dom_N"/>
</dbReference>
<evidence type="ECO:0000256" key="1">
    <source>
        <dbReference type="ARBA" id="ARBA00004141"/>
    </source>
</evidence>
<dbReference type="AlphaFoldDB" id="A0A366H9K6"/>